<feature type="transmembrane region" description="Helical" evidence="7">
    <location>
        <begin position="218"/>
        <end position="239"/>
    </location>
</feature>
<keyword evidence="5 7" id="KW-0472">Membrane</keyword>
<feature type="transmembrane region" description="Helical" evidence="7">
    <location>
        <begin position="98"/>
        <end position="120"/>
    </location>
</feature>
<evidence type="ECO:0000256" key="3">
    <source>
        <dbReference type="ARBA" id="ARBA00022692"/>
    </source>
</evidence>
<dbReference type="InterPro" id="IPR018929">
    <property type="entry name" value="DUF2510"/>
</dbReference>
<evidence type="ECO:0000256" key="2">
    <source>
        <dbReference type="ARBA" id="ARBA00022475"/>
    </source>
</evidence>
<protein>
    <submittedName>
        <fullName evidence="10">Putative RDD domain containing protein</fullName>
    </submittedName>
</protein>
<comment type="subcellular location">
    <subcellularLocation>
        <location evidence="1">Cell membrane</location>
        <topology evidence="1">Multi-pass membrane protein</topology>
    </subcellularLocation>
</comment>
<feature type="region of interest" description="Disordered" evidence="6">
    <location>
        <begin position="42"/>
        <end position="68"/>
    </location>
</feature>
<reference evidence="10" key="1">
    <citation type="submission" date="2015-08" db="EMBL/GenBank/DDBJ databases">
        <authorList>
            <person name="Babu N.S."/>
            <person name="Beckwith C.J."/>
            <person name="Beseler K.G."/>
            <person name="Brison A."/>
            <person name="Carone J.V."/>
            <person name="Caskin T.P."/>
            <person name="Diamond M."/>
            <person name="Durham M.E."/>
            <person name="Foxe J.M."/>
            <person name="Go M."/>
            <person name="Henderson B.A."/>
            <person name="Jones I.B."/>
            <person name="McGettigan J.A."/>
            <person name="Micheletti S.J."/>
            <person name="Nasrallah M.E."/>
            <person name="Ortiz D."/>
            <person name="Piller C.R."/>
            <person name="Privatt S.R."/>
            <person name="Schneider S.L."/>
            <person name="Sharp S."/>
            <person name="Smith T.C."/>
            <person name="Stanton J.D."/>
            <person name="Ullery H.E."/>
            <person name="Wilson R.J."/>
            <person name="Serrano M.G."/>
            <person name="Buck G."/>
            <person name="Lee V."/>
            <person name="Wang Y."/>
            <person name="Carvalho R."/>
            <person name="Voegtly L."/>
            <person name="Shi R."/>
            <person name="Duckworth R."/>
            <person name="Johnson A."/>
            <person name="Loviza R."/>
            <person name="Walstead R."/>
            <person name="Shah Z."/>
            <person name="Kiflezghi M."/>
            <person name="Wade K."/>
            <person name="Ball S.L."/>
            <person name="Bradley K.W."/>
            <person name="Asai D.J."/>
            <person name="Bowman C.A."/>
            <person name="Russell D.A."/>
            <person name="Pope W.H."/>
            <person name="Jacobs-Sera D."/>
            <person name="Hendrix R.W."/>
            <person name="Hatfull G.F."/>
        </authorList>
    </citation>
    <scope>NUCLEOTIDE SEQUENCE</scope>
</reference>
<proteinExistence type="predicted"/>
<gene>
    <name evidence="10" type="ORF">NOCA2610012</name>
</gene>
<evidence type="ECO:0000256" key="7">
    <source>
        <dbReference type="SAM" id="Phobius"/>
    </source>
</evidence>
<feature type="region of interest" description="Disordered" evidence="6">
    <location>
        <begin position="1"/>
        <end position="27"/>
    </location>
</feature>
<dbReference type="InterPro" id="IPR051791">
    <property type="entry name" value="Pra-immunoreactive"/>
</dbReference>
<organism evidence="10">
    <name type="scientific">metagenome</name>
    <dbReference type="NCBI Taxonomy" id="256318"/>
    <lineage>
        <taxon>unclassified sequences</taxon>
        <taxon>metagenomes</taxon>
    </lineage>
</organism>
<accession>A0A2P2CBW3</accession>
<evidence type="ECO:0000259" key="9">
    <source>
        <dbReference type="Pfam" id="PF10708"/>
    </source>
</evidence>
<feature type="domain" description="DUF2510" evidence="9">
    <location>
        <begin position="6"/>
        <end position="43"/>
    </location>
</feature>
<evidence type="ECO:0000259" key="8">
    <source>
        <dbReference type="Pfam" id="PF06271"/>
    </source>
</evidence>
<evidence type="ECO:0000256" key="1">
    <source>
        <dbReference type="ARBA" id="ARBA00004651"/>
    </source>
</evidence>
<dbReference type="InterPro" id="IPR010432">
    <property type="entry name" value="RDD"/>
</dbReference>
<keyword evidence="3 7" id="KW-0812">Transmembrane</keyword>
<keyword evidence="2" id="KW-1003">Cell membrane</keyword>
<evidence type="ECO:0000256" key="5">
    <source>
        <dbReference type="ARBA" id="ARBA00023136"/>
    </source>
</evidence>
<evidence type="ECO:0000256" key="6">
    <source>
        <dbReference type="SAM" id="MobiDB-lite"/>
    </source>
</evidence>
<feature type="transmembrane region" description="Helical" evidence="7">
    <location>
        <begin position="157"/>
        <end position="180"/>
    </location>
</feature>
<feature type="domain" description="RDD" evidence="8">
    <location>
        <begin position="91"/>
        <end position="258"/>
    </location>
</feature>
<evidence type="ECO:0000256" key="4">
    <source>
        <dbReference type="ARBA" id="ARBA00022989"/>
    </source>
</evidence>
<dbReference type="AlphaFoldDB" id="A0A2P2CBW3"/>
<dbReference type="GO" id="GO:0005886">
    <property type="term" value="C:plasma membrane"/>
    <property type="evidence" value="ECO:0007669"/>
    <property type="project" value="UniProtKB-SubCell"/>
</dbReference>
<evidence type="ECO:0000313" key="10">
    <source>
        <dbReference type="EMBL" id="CUR59487.1"/>
    </source>
</evidence>
<dbReference type="PANTHER" id="PTHR36115">
    <property type="entry name" value="PROLINE-RICH ANTIGEN HOMOLOG-RELATED"/>
    <property type="match status" value="1"/>
</dbReference>
<feature type="compositionally biased region" description="Low complexity" evidence="6">
    <location>
        <begin position="57"/>
        <end position="68"/>
    </location>
</feature>
<dbReference type="Pfam" id="PF06271">
    <property type="entry name" value="RDD"/>
    <property type="match status" value="1"/>
</dbReference>
<keyword evidence="4 7" id="KW-1133">Transmembrane helix</keyword>
<sequence>MSPSPAGWYPDPSTTPPGTQPGLRWWDGSTWTAHTHAVPEAAPEQYQPTPYQPTPYQPTQYPAAPPAYQGSPYGQPAQLVNKNLTPDGQQLASWGRRLAAYLLDGVLTFLVTLVASAPFLSQIIDYVSSVVDDVSAQLDAGVQDPVLPTEADMMSALWQPFLAITIIGLMVSLAYHAGFLKWRGATPAKMLLGIEVRLREQPGPLSWGTVLIRWAGQFGVGIVQLLPGIGVIAGFYPLLDGLWPLWDGKKQALHDKMARTNVVRTR</sequence>
<name>A0A2P2CBW3_9ZZZZ</name>
<dbReference type="Pfam" id="PF10708">
    <property type="entry name" value="DUF2510"/>
    <property type="match status" value="1"/>
</dbReference>
<dbReference type="EMBL" id="CZKA01000058">
    <property type="protein sequence ID" value="CUR59487.1"/>
    <property type="molecule type" value="Genomic_DNA"/>
</dbReference>